<dbReference type="InterPro" id="IPR001646">
    <property type="entry name" value="5peptide_repeat"/>
</dbReference>
<dbReference type="PANTHER" id="PTHR47485:SF1">
    <property type="entry name" value="THYLAKOID LUMENAL 17.4 KDA PROTEIN, CHLOROPLASTIC"/>
    <property type="match status" value="1"/>
</dbReference>
<dbReference type="Pfam" id="PF00805">
    <property type="entry name" value="Pentapeptide"/>
    <property type="match status" value="3"/>
</dbReference>
<keyword evidence="1" id="KW-0677">Repeat</keyword>
<dbReference type="PROSITE" id="PS50007">
    <property type="entry name" value="PIPLC_X_DOMAIN"/>
    <property type="match status" value="1"/>
</dbReference>
<sequence>MSITIKFFGKKDDLVIDADTLQGYDFSGQNLAGAIFTSVDLSKANFSGANLSRAIMTDCELFEANFSHANMTHANLNGSRAGNADFSNANMAMVVASNADFKHAIFDNVNLSKSNLYRSNFQWVVFNNTNLDTTQFTCANLTEANLMKSDIRRTVFDYTVLDCTVLPKKLLCLYNYEWFISVCDDMLRIGCKCYSIEEWRNFDGNEIIDMDDYAIEFWEEFKEEILAIATAFSEQQLKKITPSKKQVA</sequence>
<dbReference type="SUPFAM" id="SSF141571">
    <property type="entry name" value="Pentapeptide repeat-like"/>
    <property type="match status" value="1"/>
</dbReference>
<dbReference type="EMBL" id="CP024444">
    <property type="protein sequence ID" value="ATR79771.1"/>
    <property type="molecule type" value="Genomic_DNA"/>
</dbReference>
<accession>A0A2D2LXL7</accession>
<keyword evidence="2" id="KW-0614">Plasmid</keyword>
<protein>
    <recommendedName>
        <fullName evidence="4">Pentapeptide repeat-containing protein</fullName>
    </recommendedName>
</protein>
<evidence type="ECO:0000313" key="2">
    <source>
        <dbReference type="EMBL" id="ATR79771.1"/>
    </source>
</evidence>
<dbReference type="RefSeq" id="WP_100271114.1">
    <property type="nucleotide sequence ID" value="NZ_CP024444.1"/>
</dbReference>
<evidence type="ECO:0000313" key="3">
    <source>
        <dbReference type="Proteomes" id="UP000229340"/>
    </source>
</evidence>
<gene>
    <name evidence="2" type="ORF">NP7_10430</name>
</gene>
<proteinExistence type="predicted"/>
<organism evidence="2 3">
    <name type="scientific">Faucicola osloensis</name>
    <name type="common">Moraxella osloensis</name>
    <dbReference type="NCBI Taxonomy" id="34062"/>
    <lineage>
        <taxon>Bacteria</taxon>
        <taxon>Pseudomonadati</taxon>
        <taxon>Pseudomonadota</taxon>
        <taxon>Gammaproteobacteria</taxon>
        <taxon>Moraxellales</taxon>
        <taxon>Moraxellaceae</taxon>
        <taxon>Faucicola</taxon>
    </lineage>
</organism>
<evidence type="ECO:0008006" key="4">
    <source>
        <dbReference type="Google" id="ProtNLM"/>
    </source>
</evidence>
<reference evidence="3" key="1">
    <citation type="submission" date="2017-10" db="EMBL/GenBank/DDBJ databases">
        <title>Complete genome sequence of Moraxella osloensis NP7 isolated from human skin.</title>
        <authorList>
            <person name="Lee K."/>
            <person name="Lim J.Y."/>
            <person name="Hwang I."/>
        </authorList>
    </citation>
    <scope>NUCLEOTIDE SEQUENCE [LARGE SCALE GENOMIC DNA]</scope>
    <source>
        <strain evidence="3">NP7</strain>
        <plasmid evidence="3">pnp7-1</plasmid>
    </source>
</reference>
<dbReference type="Gene3D" id="2.160.20.80">
    <property type="entry name" value="E3 ubiquitin-protein ligase SopA"/>
    <property type="match status" value="1"/>
</dbReference>
<dbReference type="Proteomes" id="UP000229340">
    <property type="component" value="Plasmid pNP7-1"/>
</dbReference>
<name>A0A2D2LXL7_FAUOS</name>
<geneLocation type="plasmid" evidence="3">
    <name>pnp7-1</name>
</geneLocation>
<evidence type="ECO:0000256" key="1">
    <source>
        <dbReference type="ARBA" id="ARBA00022737"/>
    </source>
</evidence>
<dbReference type="AlphaFoldDB" id="A0A2D2LXL7"/>
<dbReference type="PANTHER" id="PTHR47485">
    <property type="entry name" value="THYLAKOID LUMENAL 17.4 KDA PROTEIN, CHLOROPLASTIC"/>
    <property type="match status" value="1"/>
</dbReference>